<dbReference type="Gene3D" id="1.20.120.350">
    <property type="entry name" value="Voltage-gated potassium channels. Chain C"/>
    <property type="match status" value="1"/>
</dbReference>
<evidence type="ECO:0000256" key="7">
    <source>
        <dbReference type="ARBA" id="ARBA00022958"/>
    </source>
</evidence>
<evidence type="ECO:0000256" key="10">
    <source>
        <dbReference type="ARBA" id="ARBA00023136"/>
    </source>
</evidence>
<evidence type="ECO:0000313" key="17">
    <source>
        <dbReference type="Ensembl" id="ENSSCAP00000003821.1"/>
    </source>
</evidence>
<dbReference type="AlphaFoldDB" id="A0A8C9U5D1"/>
<keyword evidence="7" id="KW-0630">Potassium</keyword>
<evidence type="ECO:0000259" key="15">
    <source>
        <dbReference type="Pfam" id="PF02214"/>
    </source>
</evidence>
<keyword evidence="8 13" id="KW-1133">Transmembrane helix</keyword>
<feature type="compositionally biased region" description="Polar residues" evidence="12">
    <location>
        <begin position="44"/>
        <end position="56"/>
    </location>
</feature>
<evidence type="ECO:0000256" key="12">
    <source>
        <dbReference type="SAM" id="MobiDB-lite"/>
    </source>
</evidence>
<dbReference type="GO" id="GO:0001508">
    <property type="term" value="P:action potential"/>
    <property type="evidence" value="ECO:0007669"/>
    <property type="project" value="TreeGrafter"/>
</dbReference>
<gene>
    <name evidence="17" type="primary">KCNV2</name>
</gene>
<dbReference type="Ensembl" id="ENSSCAT00000004442.1">
    <property type="protein sequence ID" value="ENSSCAP00000003821.1"/>
    <property type="gene ID" value="ENSSCAG00000003167.1"/>
</dbReference>
<keyword evidence="5" id="KW-0631">Potassium channel</keyword>
<keyword evidence="6" id="KW-0851">Voltage-gated channel</keyword>
<dbReference type="InterPro" id="IPR027359">
    <property type="entry name" value="Volt_channel_dom_sf"/>
</dbReference>
<dbReference type="FunFam" id="3.30.710.10:FF:000093">
    <property type="entry name" value="Potassium voltage-gated channel subfamily V member 2"/>
    <property type="match status" value="1"/>
</dbReference>
<dbReference type="PANTHER" id="PTHR11537">
    <property type="entry name" value="VOLTAGE-GATED POTASSIUM CHANNEL"/>
    <property type="match status" value="1"/>
</dbReference>
<evidence type="ECO:0000256" key="5">
    <source>
        <dbReference type="ARBA" id="ARBA00022826"/>
    </source>
</evidence>
<feature type="transmembrane region" description="Helical" evidence="13">
    <location>
        <begin position="417"/>
        <end position="438"/>
    </location>
</feature>
<dbReference type="GO" id="GO:0005249">
    <property type="term" value="F:voltage-gated potassium channel activity"/>
    <property type="evidence" value="ECO:0007669"/>
    <property type="project" value="InterPro"/>
</dbReference>
<feature type="compositionally biased region" description="Acidic residues" evidence="12">
    <location>
        <begin position="68"/>
        <end position="78"/>
    </location>
</feature>
<dbReference type="Gene3D" id="1.10.287.70">
    <property type="match status" value="1"/>
</dbReference>
<feature type="transmembrane region" description="Helical" evidence="13">
    <location>
        <begin position="281"/>
        <end position="302"/>
    </location>
</feature>
<evidence type="ECO:0000256" key="6">
    <source>
        <dbReference type="ARBA" id="ARBA00022882"/>
    </source>
</evidence>
<dbReference type="SUPFAM" id="SSF54695">
    <property type="entry name" value="POZ domain"/>
    <property type="match status" value="1"/>
</dbReference>
<evidence type="ECO:0000256" key="2">
    <source>
        <dbReference type="ARBA" id="ARBA00022448"/>
    </source>
</evidence>
<keyword evidence="9" id="KW-0406">Ion transport</keyword>
<dbReference type="PANTHER" id="PTHR11537:SF40">
    <property type="entry name" value="POTASSIUM VOLTAGE-GATED CHANNEL SUBFAMILY V MEMBER 2"/>
    <property type="match status" value="1"/>
</dbReference>
<dbReference type="InterPro" id="IPR003131">
    <property type="entry name" value="T1-type_BTB"/>
</dbReference>
<evidence type="ECO:0000256" key="11">
    <source>
        <dbReference type="ARBA" id="ARBA00023303"/>
    </source>
</evidence>
<feature type="transmembrane region" description="Helical" evidence="13">
    <location>
        <begin position="351"/>
        <end position="369"/>
    </location>
</feature>
<dbReference type="Pfam" id="PF00520">
    <property type="entry name" value="Ion_trans"/>
    <property type="match status" value="1"/>
</dbReference>
<dbReference type="Proteomes" id="UP000694409">
    <property type="component" value="Unassembled WGS sequence"/>
</dbReference>
<keyword evidence="2" id="KW-0813">Transport</keyword>
<sequence length="488" mass="55730">MLQFDSQQEFIFLKHKGREMEAPNILPQPSKGKEKEVAHVDKQSGPSVTAPLNTQPLPGPEGNYNYYVDDEDEEDEEKEQGKWEHEDAFKGESKASSFIPCSPALSSRSPATSSAPSVLNINVGGQSYRLTYQAVAIYPKTRLGRLATSTDRRCQLGLCDDYAAQVDEYFFDRDPAVFQLVYNFYASGVLRVRDELCPRSFLEELSYWGVRLKYTPRCCRICFEERRDELSEQLKVQRELRSQAEAEENEQLFRHMRYYGPQRWRLWNLMEKPFSSVTAKVMAVASSFFVLISVVALALNTVEEMQQVDWKSGDSRPVLEHVETLCIAFFTLEYLLRLVSTPDLRRFASSALNAVDLIAILPLYLQLLLECFTDDDQPRGRGSQHEHDIEKVGRVSKVSISTVGYGDMCPETHLGRLFAFLCIAFGIILNGMPISILYNKFSDYYSKLKAYEYTALKKERGKVDFTRRAMRKISECCGEGASHPLSQQ</sequence>
<evidence type="ECO:0000256" key="13">
    <source>
        <dbReference type="SAM" id="Phobius"/>
    </source>
</evidence>
<protein>
    <submittedName>
        <fullName evidence="17">Potassium voltage-gated channel modifier subfamily V member 2</fullName>
    </submittedName>
</protein>
<feature type="compositionally biased region" description="Basic and acidic residues" evidence="12">
    <location>
        <begin position="79"/>
        <end position="89"/>
    </location>
</feature>
<evidence type="ECO:0000256" key="1">
    <source>
        <dbReference type="ARBA" id="ARBA00004141"/>
    </source>
</evidence>
<evidence type="ECO:0000259" key="16">
    <source>
        <dbReference type="Pfam" id="PF07885"/>
    </source>
</evidence>
<evidence type="ECO:0000313" key="18">
    <source>
        <dbReference type="Proteomes" id="UP000694409"/>
    </source>
</evidence>
<dbReference type="GO" id="GO:0051260">
    <property type="term" value="P:protein homooligomerization"/>
    <property type="evidence" value="ECO:0007669"/>
    <property type="project" value="InterPro"/>
</dbReference>
<dbReference type="PRINTS" id="PR01494">
    <property type="entry name" value="KV9CHANNEL"/>
</dbReference>
<feature type="domain" description="Potassium channel tetramerisation-type BTB" evidence="15">
    <location>
        <begin position="119"/>
        <end position="213"/>
    </location>
</feature>
<dbReference type="CDD" id="cd18425">
    <property type="entry name" value="BTB_POZ_KCNV2"/>
    <property type="match status" value="1"/>
</dbReference>
<comment type="subcellular location">
    <subcellularLocation>
        <location evidence="1">Membrane</location>
        <topology evidence="1">Multi-pass membrane protein</topology>
    </subcellularLocation>
</comment>
<reference evidence="17" key="2">
    <citation type="submission" date="2025-09" db="UniProtKB">
        <authorList>
            <consortium name="Ensembl"/>
        </authorList>
    </citation>
    <scope>IDENTIFICATION</scope>
</reference>
<dbReference type="SUPFAM" id="SSF81324">
    <property type="entry name" value="Voltage-gated potassium channels"/>
    <property type="match status" value="2"/>
</dbReference>
<dbReference type="InterPro" id="IPR013099">
    <property type="entry name" value="K_chnl_dom"/>
</dbReference>
<dbReference type="GeneTree" id="ENSGT00940000157438"/>
<evidence type="ECO:0000256" key="3">
    <source>
        <dbReference type="ARBA" id="ARBA00022538"/>
    </source>
</evidence>
<evidence type="ECO:0000256" key="9">
    <source>
        <dbReference type="ARBA" id="ARBA00023065"/>
    </source>
</evidence>
<keyword evidence="4 13" id="KW-0812">Transmembrane</keyword>
<feature type="domain" description="Potassium channel" evidence="16">
    <location>
        <begin position="398"/>
        <end position="440"/>
    </location>
</feature>
<dbReference type="InterPro" id="IPR028325">
    <property type="entry name" value="VG_K_chnl"/>
</dbReference>
<keyword evidence="10 13" id="KW-0472">Membrane</keyword>
<keyword evidence="18" id="KW-1185">Reference proteome</keyword>
<feature type="compositionally biased region" description="Basic and acidic residues" evidence="12">
    <location>
        <begin position="31"/>
        <end position="42"/>
    </location>
</feature>
<organism evidence="17 18">
    <name type="scientific">Serinus canaria</name>
    <name type="common">Island canary</name>
    <name type="synonym">Fringilla canaria</name>
    <dbReference type="NCBI Taxonomy" id="9135"/>
    <lineage>
        <taxon>Eukaryota</taxon>
        <taxon>Metazoa</taxon>
        <taxon>Chordata</taxon>
        <taxon>Craniata</taxon>
        <taxon>Vertebrata</taxon>
        <taxon>Euteleostomi</taxon>
        <taxon>Archelosauria</taxon>
        <taxon>Archosauria</taxon>
        <taxon>Dinosauria</taxon>
        <taxon>Saurischia</taxon>
        <taxon>Theropoda</taxon>
        <taxon>Coelurosauria</taxon>
        <taxon>Aves</taxon>
        <taxon>Neognathae</taxon>
        <taxon>Neoaves</taxon>
        <taxon>Telluraves</taxon>
        <taxon>Australaves</taxon>
        <taxon>Passeriformes</taxon>
        <taxon>Passeroidea</taxon>
        <taxon>Fringillidae</taxon>
        <taxon>Carduelinae</taxon>
        <taxon>Serinus</taxon>
    </lineage>
</organism>
<feature type="region of interest" description="Disordered" evidence="12">
    <location>
        <begin position="20"/>
        <end position="89"/>
    </location>
</feature>
<reference evidence="17" key="1">
    <citation type="submission" date="2025-08" db="UniProtKB">
        <authorList>
            <consortium name="Ensembl"/>
        </authorList>
    </citation>
    <scope>IDENTIFICATION</scope>
</reference>
<dbReference type="GO" id="GO:0008076">
    <property type="term" value="C:voltage-gated potassium channel complex"/>
    <property type="evidence" value="ECO:0007669"/>
    <property type="project" value="InterPro"/>
</dbReference>
<name>A0A8C9U5D1_SERCA</name>
<proteinExistence type="predicted"/>
<keyword evidence="11" id="KW-0407">Ion channel</keyword>
<keyword evidence="3" id="KW-0633">Potassium transport</keyword>
<dbReference type="OMA" id="YQAVAIY"/>
<dbReference type="Pfam" id="PF02214">
    <property type="entry name" value="BTB_2"/>
    <property type="match status" value="1"/>
</dbReference>
<feature type="domain" description="Ion transport" evidence="14">
    <location>
        <begin position="281"/>
        <end position="372"/>
    </location>
</feature>
<dbReference type="Pfam" id="PF07885">
    <property type="entry name" value="Ion_trans_2"/>
    <property type="match status" value="1"/>
</dbReference>
<evidence type="ECO:0000259" key="14">
    <source>
        <dbReference type="Pfam" id="PF00520"/>
    </source>
</evidence>
<dbReference type="PRINTS" id="PR00169">
    <property type="entry name" value="KCHANNEL"/>
</dbReference>
<evidence type="ECO:0000256" key="4">
    <source>
        <dbReference type="ARBA" id="ARBA00022692"/>
    </source>
</evidence>
<dbReference type="InterPro" id="IPR005821">
    <property type="entry name" value="Ion_trans_dom"/>
</dbReference>
<dbReference type="InterPro" id="IPR003971">
    <property type="entry name" value="K_chnl_volt-dep_Kv5/Kv9"/>
</dbReference>
<evidence type="ECO:0000256" key="8">
    <source>
        <dbReference type="ARBA" id="ARBA00022989"/>
    </source>
</evidence>
<accession>A0A8C9U5D1</accession>
<dbReference type="Gene3D" id="3.30.710.10">
    <property type="entry name" value="Potassium Channel Kv1.1, Chain A"/>
    <property type="match status" value="1"/>
</dbReference>
<dbReference type="InterPro" id="IPR011333">
    <property type="entry name" value="SKP1/BTB/POZ_sf"/>
</dbReference>